<feature type="binding site" evidence="5">
    <location>
        <position position="380"/>
    </location>
    <ligand>
        <name>substrate</name>
    </ligand>
</feature>
<comment type="cofactor">
    <cofactor evidence="1 5 7 8">
        <name>pyridoxal 5'-phosphate</name>
        <dbReference type="ChEBI" id="CHEBI:597326"/>
    </cofactor>
</comment>
<evidence type="ECO:0000256" key="2">
    <source>
        <dbReference type="ARBA" id="ARBA00022793"/>
    </source>
</evidence>
<dbReference type="PRINTS" id="PR01179">
    <property type="entry name" value="ODADCRBXLASE"/>
</dbReference>
<reference evidence="10 11" key="1">
    <citation type="submission" date="2016-04" db="EMBL/GenBank/DDBJ databases">
        <authorList>
            <person name="Evans L.H."/>
            <person name="Alamgir A."/>
            <person name="Owens N."/>
            <person name="Weber N.D."/>
            <person name="Virtaneva K."/>
            <person name="Barbian K."/>
            <person name="Babar A."/>
            <person name="Rosenke K."/>
        </authorList>
    </citation>
    <scope>NUCLEOTIDE SEQUENCE [LARGE SCALE GENOMIC DNA]</scope>
    <source>
        <strain evidence="11">S5(T) (JCM 30642 \VKM B-2941)</strain>
    </source>
</reference>
<feature type="binding site" evidence="5">
    <location>
        <position position="352"/>
    </location>
    <ligand>
        <name>substrate</name>
    </ligand>
</feature>
<feature type="binding site" evidence="5">
    <location>
        <position position="324"/>
    </location>
    <ligand>
        <name>substrate</name>
    </ligand>
</feature>
<feature type="active site" description="Proton donor" evidence="7">
    <location>
        <position position="351"/>
    </location>
</feature>
<dbReference type="Proteomes" id="UP000195607">
    <property type="component" value="Chromosome I"/>
</dbReference>
<dbReference type="InterPro" id="IPR029066">
    <property type="entry name" value="PLP-binding_barrel"/>
</dbReference>
<dbReference type="Gene3D" id="3.20.20.10">
    <property type="entry name" value="Alanine racemase"/>
    <property type="match status" value="1"/>
</dbReference>
<dbReference type="SUPFAM" id="SSF50621">
    <property type="entry name" value="Alanine racemase C-terminal domain-like"/>
    <property type="match status" value="1"/>
</dbReference>
<dbReference type="NCBIfam" id="TIGR01048">
    <property type="entry name" value="lysA"/>
    <property type="match status" value="1"/>
</dbReference>
<feature type="modified residue" description="N6-(pyridoxal phosphate)lysine" evidence="5 7">
    <location>
        <position position="67"/>
    </location>
</feature>
<protein>
    <recommendedName>
        <fullName evidence="5 6">Diaminopimelate decarboxylase</fullName>
        <shortName evidence="5">DAP decarboxylase</shortName>
        <shortName evidence="5">DAPDC</shortName>
        <ecNumber evidence="5 6">4.1.1.20</ecNumber>
    </recommendedName>
</protein>
<evidence type="ECO:0000256" key="3">
    <source>
        <dbReference type="ARBA" id="ARBA00022898"/>
    </source>
</evidence>
<evidence type="ECO:0000256" key="1">
    <source>
        <dbReference type="ARBA" id="ARBA00001933"/>
    </source>
</evidence>
<comment type="catalytic activity">
    <reaction evidence="5 8">
        <text>meso-2,6-diaminopimelate + H(+) = L-lysine + CO2</text>
        <dbReference type="Rhea" id="RHEA:15101"/>
        <dbReference type="ChEBI" id="CHEBI:15378"/>
        <dbReference type="ChEBI" id="CHEBI:16526"/>
        <dbReference type="ChEBI" id="CHEBI:32551"/>
        <dbReference type="ChEBI" id="CHEBI:57791"/>
        <dbReference type="EC" id="4.1.1.20"/>
    </reaction>
</comment>
<comment type="function">
    <text evidence="5">Specifically catalyzes the decarboxylation of meso-diaminopimelate (meso-DAP) to L-lysine.</text>
</comment>
<feature type="binding site" evidence="5">
    <location>
        <begin position="282"/>
        <end position="285"/>
    </location>
    <ligand>
        <name>pyridoxal 5'-phosphate</name>
        <dbReference type="ChEBI" id="CHEBI:597326"/>
    </ligand>
</feature>
<keyword evidence="3 5" id="KW-0663">Pyridoxal phosphate</keyword>
<dbReference type="Pfam" id="PF02784">
    <property type="entry name" value="Orn_Arg_deC_N"/>
    <property type="match status" value="1"/>
</dbReference>
<keyword evidence="2 5" id="KW-0210">Decarboxylase</keyword>
<dbReference type="InterPro" id="IPR009006">
    <property type="entry name" value="Ala_racemase/Decarboxylase_C"/>
</dbReference>
<evidence type="ECO:0000259" key="9">
    <source>
        <dbReference type="Pfam" id="PF02784"/>
    </source>
</evidence>
<comment type="subunit">
    <text evidence="5">Homodimer.</text>
</comment>
<keyword evidence="4 5" id="KW-0456">Lyase</keyword>
<feature type="binding site" evidence="5">
    <location>
        <position position="320"/>
    </location>
    <ligand>
        <name>substrate</name>
    </ligand>
</feature>
<dbReference type="GO" id="GO:0009089">
    <property type="term" value="P:lysine biosynthetic process via diaminopimelate"/>
    <property type="evidence" value="ECO:0007669"/>
    <property type="project" value="UniProtKB-UniRule"/>
</dbReference>
<dbReference type="EC" id="4.1.1.20" evidence="5 6"/>
<evidence type="ECO:0000256" key="8">
    <source>
        <dbReference type="RuleBase" id="RU003738"/>
    </source>
</evidence>
<dbReference type="PRINTS" id="PR01181">
    <property type="entry name" value="DAPDCRBXLASE"/>
</dbReference>
<gene>
    <name evidence="5" type="primary">lysA</name>
    <name evidence="10" type="ORF">CSP5_1681</name>
</gene>
<dbReference type="PROSITE" id="PS00878">
    <property type="entry name" value="ODR_DC_2_1"/>
    <property type="match status" value="1"/>
</dbReference>
<dbReference type="InterPro" id="IPR002986">
    <property type="entry name" value="DAP_deCOOHase_LysA"/>
</dbReference>
<feature type="domain" description="Orn/DAP/Arg decarboxylase 2 N-terminal" evidence="9">
    <location>
        <begin position="51"/>
        <end position="288"/>
    </location>
</feature>
<dbReference type="GO" id="GO:0030170">
    <property type="term" value="F:pyridoxal phosphate binding"/>
    <property type="evidence" value="ECO:0007669"/>
    <property type="project" value="UniProtKB-UniRule"/>
</dbReference>
<evidence type="ECO:0000313" key="11">
    <source>
        <dbReference type="Proteomes" id="UP000195607"/>
    </source>
</evidence>
<feature type="binding site" evidence="5">
    <location>
        <position position="240"/>
    </location>
    <ligand>
        <name>pyridoxal 5'-phosphate</name>
        <dbReference type="ChEBI" id="CHEBI:597326"/>
    </ligand>
</feature>
<name>A0A1N5W8T5_9ARCH</name>
<accession>A0A1N5W8T5</accession>
<dbReference type="UniPathway" id="UPA00034">
    <property type="reaction ID" value="UER00027"/>
</dbReference>
<dbReference type="AlphaFoldDB" id="A0A1N5W8T5"/>
<sequence>MDEILPRYTEIIDGNLFWYGNDIVEVAKDYGTPFIIYSENILRGNYRKIKDAFNKYFKNVSIDFAIKSNFNPSLISILSSEGCGMDASSVNEIKIALLSGVSPDNISFTPNNVTIEELKFAIDKNITINFDSLSQFRMVLDHLPEIVSFRIKIDYGKGEFPGIKTAGKGAKFGEIPELALQGYREAKEKGCRMFGIHVMAGSNVRNADHFKLVAQKILEVVKNFEEELGIEFEFVDMGGGFGVPYRPEEDELDVMDTAKNIADVFKAFYTEKGREIPRLVIEPGRYISSNSGLLVGKITDVKRQESNFTGTDIGMNILMRPALYGAYHHILIANRMNEERKFKTDVTGQICENTDRIGKDVMLQEPQIGDIVAVFNCGAYTMSMASNYNGRLLPMELLISDGKLITIREKDNFQDIVRHTKFYESAKTLKD</sequence>
<dbReference type="PANTHER" id="PTHR43727">
    <property type="entry name" value="DIAMINOPIMELATE DECARBOXYLASE"/>
    <property type="match status" value="1"/>
</dbReference>
<dbReference type="GO" id="GO:0008836">
    <property type="term" value="F:diaminopimelate decarboxylase activity"/>
    <property type="evidence" value="ECO:0007669"/>
    <property type="project" value="UniProtKB-UniRule"/>
</dbReference>
<dbReference type="SUPFAM" id="SSF51419">
    <property type="entry name" value="PLP-binding barrel"/>
    <property type="match status" value="1"/>
</dbReference>
<feature type="binding site" evidence="5">
    <location>
        <position position="380"/>
    </location>
    <ligand>
        <name>pyridoxal 5'-phosphate</name>
        <dbReference type="ChEBI" id="CHEBI:597326"/>
    </ligand>
</feature>
<dbReference type="FunFam" id="3.20.20.10:FF:000003">
    <property type="entry name" value="Diaminopimelate decarboxylase"/>
    <property type="match status" value="1"/>
</dbReference>
<dbReference type="CDD" id="cd06828">
    <property type="entry name" value="PLPDE_III_DapDC"/>
    <property type="match status" value="1"/>
</dbReference>
<feature type="binding site" evidence="5">
    <location>
        <position position="285"/>
    </location>
    <ligand>
        <name>substrate</name>
    </ligand>
</feature>
<dbReference type="InterPro" id="IPR022644">
    <property type="entry name" value="De-COase2_N"/>
</dbReference>
<organism evidence="10 11">
    <name type="scientific">Cuniculiplasma divulgatum</name>
    <dbReference type="NCBI Taxonomy" id="1673428"/>
    <lineage>
        <taxon>Archaea</taxon>
        <taxon>Methanobacteriati</taxon>
        <taxon>Thermoplasmatota</taxon>
        <taxon>Thermoplasmata</taxon>
        <taxon>Thermoplasmatales</taxon>
        <taxon>Cuniculiplasmataceae</taxon>
        <taxon>Cuniculiplasma</taxon>
    </lineage>
</organism>
<evidence type="ECO:0000256" key="7">
    <source>
        <dbReference type="PIRSR" id="PIRSR600183-50"/>
    </source>
</evidence>
<comment type="similarity">
    <text evidence="5">Belongs to the Orn/Lys/Arg decarboxylase class-II family. LysA subfamily.</text>
</comment>
<dbReference type="HAMAP" id="MF_02120">
    <property type="entry name" value="LysA"/>
    <property type="match status" value="1"/>
</dbReference>
<dbReference type="Gene3D" id="2.40.37.10">
    <property type="entry name" value="Lyase, Ornithine Decarboxylase, Chain A, domain 1"/>
    <property type="match status" value="1"/>
</dbReference>
<dbReference type="InterPro" id="IPR022653">
    <property type="entry name" value="De-COase2_pyr-phos_BS"/>
</dbReference>
<dbReference type="GeneID" id="41588923"/>
<keyword evidence="5 8" id="KW-0457">Lysine biosynthesis</keyword>
<evidence type="ECO:0000256" key="5">
    <source>
        <dbReference type="HAMAP-Rule" id="MF_02120"/>
    </source>
</evidence>
<evidence type="ECO:0000256" key="6">
    <source>
        <dbReference type="NCBIfam" id="TIGR01048"/>
    </source>
</evidence>
<evidence type="ECO:0000313" key="10">
    <source>
        <dbReference type="EMBL" id="SIM80747.1"/>
    </source>
</evidence>
<proteinExistence type="inferred from homology"/>
<dbReference type="RefSeq" id="WP_148690094.1">
    <property type="nucleotide sequence ID" value="NZ_LT671858.1"/>
</dbReference>
<dbReference type="InterPro" id="IPR000183">
    <property type="entry name" value="Orn/DAP/Arg_de-COase"/>
</dbReference>
<evidence type="ECO:0000256" key="4">
    <source>
        <dbReference type="ARBA" id="ARBA00023239"/>
    </source>
</evidence>
<dbReference type="PANTHER" id="PTHR43727:SF2">
    <property type="entry name" value="GROUP IV DECARBOXYLASE"/>
    <property type="match status" value="1"/>
</dbReference>
<keyword evidence="5" id="KW-0028">Amino-acid biosynthesis</keyword>
<comment type="pathway">
    <text evidence="5 8">Amino-acid biosynthesis; L-lysine biosynthesis via DAP pathway; L-lysine from DL-2,6-diaminopimelate: step 1/1.</text>
</comment>
<dbReference type="EMBL" id="LT671858">
    <property type="protein sequence ID" value="SIM80747.1"/>
    <property type="molecule type" value="Genomic_DNA"/>
</dbReference>